<evidence type="ECO:0000259" key="3">
    <source>
        <dbReference type="PROSITE" id="PS51371"/>
    </source>
</evidence>
<dbReference type="Gene3D" id="3.10.580.10">
    <property type="entry name" value="CBS-domain"/>
    <property type="match status" value="1"/>
</dbReference>
<dbReference type="PANTHER" id="PTHR43080:SF2">
    <property type="entry name" value="CBS DOMAIN-CONTAINING PROTEIN"/>
    <property type="match status" value="1"/>
</dbReference>
<feature type="domain" description="CBS" evidence="3">
    <location>
        <begin position="73"/>
        <end position="128"/>
    </location>
</feature>
<dbReference type="PROSITE" id="PS51371">
    <property type="entry name" value="CBS"/>
    <property type="match status" value="2"/>
</dbReference>
<reference evidence="4 5" key="1">
    <citation type="submission" date="2016-10" db="EMBL/GenBank/DDBJ databases">
        <title>The Draft Genome Sequence of Actinokineospora bangkokensis 44EHWT reveals the biosynthetic pathway of antifungal compounds Thailandins with unusual extender unit butylmalonyl-CoA.</title>
        <authorList>
            <person name="Greule A."/>
            <person name="Intra B."/>
            <person name="Flemming S."/>
            <person name="Rommel M.G."/>
            <person name="Panbangred W."/>
            <person name="Bechthold A."/>
        </authorList>
    </citation>
    <scope>NUCLEOTIDE SEQUENCE [LARGE SCALE GENOMIC DNA]</scope>
    <source>
        <strain evidence="4 5">44EHW</strain>
    </source>
</reference>
<dbReference type="SUPFAM" id="SSF54631">
    <property type="entry name" value="CBS-domain pair"/>
    <property type="match status" value="1"/>
</dbReference>
<evidence type="ECO:0000313" key="5">
    <source>
        <dbReference type="Proteomes" id="UP000186040"/>
    </source>
</evidence>
<dbReference type="Proteomes" id="UP000186040">
    <property type="component" value="Unassembled WGS sequence"/>
</dbReference>
<feature type="domain" description="CBS" evidence="3">
    <location>
        <begin position="8"/>
        <end position="64"/>
    </location>
</feature>
<accession>A0A1Q9LLM1</accession>
<dbReference type="AlphaFoldDB" id="A0A1Q9LLM1"/>
<proteinExistence type="predicted"/>
<gene>
    <name evidence="4" type="ORF">BJP25_18330</name>
</gene>
<dbReference type="OrthoDB" id="9789996at2"/>
<dbReference type="Pfam" id="PF00571">
    <property type="entry name" value="CBS"/>
    <property type="match status" value="2"/>
</dbReference>
<name>A0A1Q9LLM1_9PSEU</name>
<dbReference type="PANTHER" id="PTHR43080">
    <property type="entry name" value="CBS DOMAIN-CONTAINING PROTEIN CBSX3, MITOCHONDRIAL"/>
    <property type="match status" value="1"/>
</dbReference>
<evidence type="ECO:0000256" key="1">
    <source>
        <dbReference type="ARBA" id="ARBA00023122"/>
    </source>
</evidence>
<dbReference type="InterPro" id="IPR051257">
    <property type="entry name" value="Diverse_CBS-Domain"/>
</dbReference>
<sequence>MTALRELMAHDPVALPGSTTLRQAAQRMRDRDIGAVLVLDGDEVVGIATDRDIVVRGVADHDDVAAVRVDEVCTRLLITAGPDDDVDTAVTRMREAAVRRIAVLEDGRPVGVFSLGDAALEQDPGSALADISAAPADS</sequence>
<keyword evidence="5" id="KW-1185">Reference proteome</keyword>
<dbReference type="EMBL" id="MKQR01000013">
    <property type="protein sequence ID" value="OLR92932.1"/>
    <property type="molecule type" value="Genomic_DNA"/>
</dbReference>
<keyword evidence="1 2" id="KW-0129">CBS domain</keyword>
<dbReference type="SMART" id="SM00116">
    <property type="entry name" value="CBS"/>
    <property type="match status" value="2"/>
</dbReference>
<dbReference type="InterPro" id="IPR046342">
    <property type="entry name" value="CBS_dom_sf"/>
</dbReference>
<dbReference type="InterPro" id="IPR000644">
    <property type="entry name" value="CBS_dom"/>
</dbReference>
<evidence type="ECO:0000256" key="2">
    <source>
        <dbReference type="PROSITE-ProRule" id="PRU00703"/>
    </source>
</evidence>
<protein>
    <submittedName>
        <fullName evidence="4">Oxidoreductase</fullName>
    </submittedName>
</protein>
<evidence type="ECO:0000313" key="4">
    <source>
        <dbReference type="EMBL" id="OLR92932.1"/>
    </source>
</evidence>
<organism evidence="4 5">
    <name type="scientific">Actinokineospora bangkokensis</name>
    <dbReference type="NCBI Taxonomy" id="1193682"/>
    <lineage>
        <taxon>Bacteria</taxon>
        <taxon>Bacillati</taxon>
        <taxon>Actinomycetota</taxon>
        <taxon>Actinomycetes</taxon>
        <taxon>Pseudonocardiales</taxon>
        <taxon>Pseudonocardiaceae</taxon>
        <taxon>Actinokineospora</taxon>
    </lineage>
</organism>
<dbReference type="RefSeq" id="WP_075975197.1">
    <property type="nucleotide sequence ID" value="NZ_MKQR01000013.1"/>
</dbReference>
<dbReference type="STRING" id="1193682.BJP25_18330"/>
<comment type="caution">
    <text evidence="4">The sequence shown here is derived from an EMBL/GenBank/DDBJ whole genome shotgun (WGS) entry which is preliminary data.</text>
</comment>